<feature type="signal peptide" evidence="3">
    <location>
        <begin position="1"/>
        <end position="21"/>
    </location>
</feature>
<dbReference type="InterPro" id="IPR007450">
    <property type="entry name" value="BamE_dom"/>
</dbReference>
<sequence length="158" mass="17629">MQRYKAPILACAGLMFSFALAGCGNVSKVDQNGQATALVWPDISRASRSKGIYPDPHHLAMVRPGMDKDQIYDLLGRPHFHEGFLMVREWDYLLHVRTASGDELCQYKILFDRDRTVRSTHWREPSCEAAMRKAISTVAGDAMHADGTHARLAAGMPT</sequence>
<name>A0A261UKQ6_9BORD</name>
<evidence type="ECO:0000313" key="6">
    <source>
        <dbReference type="Proteomes" id="UP000215767"/>
    </source>
</evidence>
<dbReference type="Gene3D" id="3.30.1450.10">
    <property type="match status" value="1"/>
</dbReference>
<dbReference type="OrthoDB" id="5360144at2"/>
<accession>A0A261UKQ6</accession>
<feature type="chain" id="PRO_5012130530" description="Outer membrane protein assembly factor BamE domain-containing protein" evidence="3">
    <location>
        <begin position="22"/>
        <end position="158"/>
    </location>
</feature>
<proteinExistence type="predicted"/>
<dbReference type="Pfam" id="PF04355">
    <property type="entry name" value="BamE"/>
    <property type="match status" value="1"/>
</dbReference>
<organism evidence="5 6">
    <name type="scientific">Bordetella genomosp. 11</name>
    <dbReference type="NCBI Taxonomy" id="1416808"/>
    <lineage>
        <taxon>Bacteria</taxon>
        <taxon>Pseudomonadati</taxon>
        <taxon>Pseudomonadota</taxon>
        <taxon>Betaproteobacteria</taxon>
        <taxon>Burkholderiales</taxon>
        <taxon>Alcaligenaceae</taxon>
        <taxon>Bordetella</taxon>
    </lineage>
</organism>
<evidence type="ECO:0000256" key="2">
    <source>
        <dbReference type="ARBA" id="ARBA00023136"/>
    </source>
</evidence>
<keyword evidence="2" id="KW-0472">Membrane</keyword>
<evidence type="ECO:0000256" key="3">
    <source>
        <dbReference type="SAM" id="SignalP"/>
    </source>
</evidence>
<feature type="domain" description="Outer membrane protein assembly factor BamE" evidence="4">
    <location>
        <begin position="51"/>
        <end position="119"/>
    </location>
</feature>
<gene>
    <name evidence="5" type="ORF">CAL28_25150</name>
</gene>
<evidence type="ECO:0000313" key="5">
    <source>
        <dbReference type="EMBL" id="OZI62464.1"/>
    </source>
</evidence>
<dbReference type="InterPro" id="IPR037873">
    <property type="entry name" value="BamE-like"/>
</dbReference>
<comment type="caution">
    <text evidence="5">The sequence shown here is derived from an EMBL/GenBank/DDBJ whole genome shotgun (WGS) entry which is preliminary data.</text>
</comment>
<keyword evidence="1 3" id="KW-0732">Signal</keyword>
<dbReference type="RefSeq" id="WP_094843841.1">
    <property type="nucleotide sequence ID" value="NZ_NEVS01000004.1"/>
</dbReference>
<protein>
    <recommendedName>
        <fullName evidence="4">Outer membrane protein assembly factor BamE domain-containing protein</fullName>
    </recommendedName>
</protein>
<dbReference type="AlphaFoldDB" id="A0A261UKQ6"/>
<dbReference type="Proteomes" id="UP000215767">
    <property type="component" value="Unassembled WGS sequence"/>
</dbReference>
<dbReference type="PROSITE" id="PS51257">
    <property type="entry name" value="PROKAR_LIPOPROTEIN"/>
    <property type="match status" value="1"/>
</dbReference>
<dbReference type="GO" id="GO:0019867">
    <property type="term" value="C:outer membrane"/>
    <property type="evidence" value="ECO:0007669"/>
    <property type="project" value="InterPro"/>
</dbReference>
<reference evidence="6" key="1">
    <citation type="submission" date="2017-05" db="EMBL/GenBank/DDBJ databases">
        <title>Complete and WGS of Bordetella genogroups.</title>
        <authorList>
            <person name="Spilker T."/>
            <person name="Lipuma J."/>
        </authorList>
    </citation>
    <scope>NUCLEOTIDE SEQUENCE [LARGE SCALE GENOMIC DNA]</scope>
    <source>
        <strain evidence="6">AU8856</strain>
    </source>
</reference>
<evidence type="ECO:0000259" key="4">
    <source>
        <dbReference type="Pfam" id="PF04355"/>
    </source>
</evidence>
<dbReference type="EMBL" id="NEVS01000004">
    <property type="protein sequence ID" value="OZI62464.1"/>
    <property type="molecule type" value="Genomic_DNA"/>
</dbReference>
<keyword evidence="6" id="KW-1185">Reference proteome</keyword>
<evidence type="ECO:0000256" key="1">
    <source>
        <dbReference type="ARBA" id="ARBA00022729"/>
    </source>
</evidence>